<proteinExistence type="predicted"/>
<evidence type="ECO:0000313" key="2">
    <source>
        <dbReference type="Proteomes" id="UP000198968"/>
    </source>
</evidence>
<dbReference type="AlphaFoldDB" id="A0A1I4XYA7"/>
<accession>A0A1I4XYA7</accession>
<dbReference type="EMBL" id="FOVG01000001">
    <property type="protein sequence ID" value="SFN30824.1"/>
    <property type="molecule type" value="Genomic_DNA"/>
</dbReference>
<name>A0A1I4XYA7_9GAMM</name>
<gene>
    <name evidence="1" type="ORF">SAMN05428971_0952</name>
</gene>
<protein>
    <submittedName>
        <fullName evidence="1">Uncharacterized protein</fullName>
    </submittedName>
</protein>
<keyword evidence="2" id="KW-1185">Reference proteome</keyword>
<sequence>MSLSRVLLVLVFAACMALLVKAGSVQIIHYLDGRIDNQITKWADSK</sequence>
<reference evidence="2" key="1">
    <citation type="submission" date="2016-10" db="EMBL/GenBank/DDBJ databases">
        <authorList>
            <person name="Varghese N."/>
            <person name="Submissions S."/>
        </authorList>
    </citation>
    <scope>NUCLEOTIDE SEQUENCE [LARGE SCALE GENOMIC DNA]</scope>
    <source>
        <strain evidence="2">OV426</strain>
    </source>
</reference>
<evidence type="ECO:0000313" key="1">
    <source>
        <dbReference type="EMBL" id="SFN30824.1"/>
    </source>
</evidence>
<organism evidence="1 2">
    <name type="scientific">Candidatus Pantoea varia</name>
    <dbReference type="NCBI Taxonomy" id="1881036"/>
    <lineage>
        <taxon>Bacteria</taxon>
        <taxon>Pseudomonadati</taxon>
        <taxon>Pseudomonadota</taxon>
        <taxon>Gammaproteobacteria</taxon>
        <taxon>Enterobacterales</taxon>
        <taxon>Erwiniaceae</taxon>
        <taxon>Pantoea</taxon>
    </lineage>
</organism>
<dbReference type="Proteomes" id="UP000198968">
    <property type="component" value="Unassembled WGS sequence"/>
</dbReference>